<dbReference type="Proteomes" id="UP001549920">
    <property type="component" value="Unassembled WGS sequence"/>
</dbReference>
<dbReference type="EMBL" id="JBEUOH010000021">
    <property type="protein sequence ID" value="KAL0868710.1"/>
    <property type="molecule type" value="Genomic_DNA"/>
</dbReference>
<dbReference type="InterPro" id="IPR000477">
    <property type="entry name" value="RT_dom"/>
</dbReference>
<proteinExistence type="predicted"/>
<comment type="caution">
    <text evidence="2">The sequence shown here is derived from an EMBL/GenBank/DDBJ whole genome shotgun (WGS) entry which is preliminary data.</text>
</comment>
<dbReference type="InterPro" id="IPR036691">
    <property type="entry name" value="Endo/exonu/phosph_ase_sf"/>
</dbReference>
<reference evidence="2 3" key="1">
    <citation type="submission" date="2024-06" db="EMBL/GenBank/DDBJ databases">
        <title>A chromosome-level genome assembly of beet webworm, Loxostege sticticalis.</title>
        <authorList>
            <person name="Zhang Y."/>
        </authorList>
    </citation>
    <scope>NUCLEOTIDE SEQUENCE [LARGE SCALE GENOMIC DNA]</scope>
    <source>
        <strain evidence="2">AQ026</strain>
        <tissue evidence="2">Whole body</tissue>
    </source>
</reference>
<sequence>MTLFHQNIASLCKKLDSLELLISDFNENNREIDILCFSETFVKEGFEGNIKLSNYKLVSSFCRQDKNRGGTCILIRKLWEAKPLTIPSGIVTKIHFECCGIEIMGMNLIVCVIYRVPDYKISSIGMFLHKLEKLLHYLTSKYQRKKIIICGDWNLDILKPNKHTEALQSILKSFNFQTHIDQPTRGNSCLDQIASNIKEIHAEILNVGLSDHETAQTVTLKGNKQKCCNSWFEYKRDYNVDNMKKFYDCITSLTFSEVFESDKFEEAFKSFYDLFCMFYDLCFPVIKVKINNRPRKLKWITKGLRISSKYKRQLYLTYRLLKTNKPTNKLNFHKYSKVLRKCIHTAQKIHNHKTILNSKNKGRATWNAISSTVSDRMHSDEINMITINNSTHSDPQVICNSFNDYFINDTTKQTPKLNNTHKKIENNSRTIFLKPTDENEINNIIMSFKNSKSHGHDGIISKILKLCAFHISRALAHIINLSFEEGVFPDDLKLSIVHPLHKKGDKQDMGNYRPITLVSVLSKVFEKAMLKRLNDFISSCDILQPEQFGFRKGSSTSLACFEFVKYVTECINNNTPVLSLFLDMSCAFDYVNHDKLLHKLESYGIRGNAYAWLESYLRSRRQGTEIKKLTQKNNIFTKETHRSQLLFKKTGVPQGSILGPLLFLLYVNELPNATSHKCILFADDTTIIVKSDGNTSLDSVANTALTNIIEWLEAHDLRINLQKTKIMQFRTYRSSKQHYNILYDNNKIDEVESYKFLGVNIDTHLNWKEHIDIVCRKLQRFTFALKNVRQNISIEAALTAYHGYVSSVLSYGILLWGNSVEVERALLVQKRCIRALSNIWYLDSCKPYFKKYNILPLPCLYIREACMFVKSFPYYFKTRQNTTSRRLRNKYADLIYQPPCHKDIYKKNVYNMCILIYNTLPKHLKDKEGGSFKNNLTKWLIENCFYSIKEYLEWEN</sequence>
<organism evidence="2 3">
    <name type="scientific">Loxostege sticticalis</name>
    <name type="common">Beet webworm moth</name>
    <dbReference type="NCBI Taxonomy" id="481309"/>
    <lineage>
        <taxon>Eukaryota</taxon>
        <taxon>Metazoa</taxon>
        <taxon>Ecdysozoa</taxon>
        <taxon>Arthropoda</taxon>
        <taxon>Hexapoda</taxon>
        <taxon>Insecta</taxon>
        <taxon>Pterygota</taxon>
        <taxon>Neoptera</taxon>
        <taxon>Endopterygota</taxon>
        <taxon>Lepidoptera</taxon>
        <taxon>Glossata</taxon>
        <taxon>Ditrysia</taxon>
        <taxon>Pyraloidea</taxon>
        <taxon>Crambidae</taxon>
        <taxon>Pyraustinae</taxon>
        <taxon>Loxostege</taxon>
    </lineage>
</organism>
<dbReference type="Pfam" id="PF00078">
    <property type="entry name" value="RVT_1"/>
    <property type="match status" value="1"/>
</dbReference>
<feature type="domain" description="Reverse transcriptase" evidence="1">
    <location>
        <begin position="481"/>
        <end position="761"/>
    </location>
</feature>
<protein>
    <recommendedName>
        <fullName evidence="1">Reverse transcriptase domain-containing protein</fullName>
    </recommendedName>
</protein>
<dbReference type="InterPro" id="IPR043502">
    <property type="entry name" value="DNA/RNA_pol_sf"/>
</dbReference>
<dbReference type="SUPFAM" id="SSF56672">
    <property type="entry name" value="DNA/RNA polymerases"/>
    <property type="match status" value="1"/>
</dbReference>
<evidence type="ECO:0000259" key="1">
    <source>
        <dbReference type="PROSITE" id="PS50878"/>
    </source>
</evidence>
<dbReference type="PANTHER" id="PTHR33332">
    <property type="entry name" value="REVERSE TRANSCRIPTASE DOMAIN-CONTAINING PROTEIN"/>
    <property type="match status" value="1"/>
</dbReference>
<dbReference type="CDD" id="cd01650">
    <property type="entry name" value="RT_nLTR_like"/>
    <property type="match status" value="1"/>
</dbReference>
<accession>A0ABR3HE63</accession>
<gene>
    <name evidence="2" type="ORF">ABMA27_008153</name>
</gene>
<dbReference type="Gene3D" id="3.60.10.10">
    <property type="entry name" value="Endonuclease/exonuclease/phosphatase"/>
    <property type="match status" value="1"/>
</dbReference>
<evidence type="ECO:0000313" key="3">
    <source>
        <dbReference type="Proteomes" id="UP001549920"/>
    </source>
</evidence>
<dbReference type="SUPFAM" id="SSF56219">
    <property type="entry name" value="DNase I-like"/>
    <property type="match status" value="1"/>
</dbReference>
<name>A0ABR3HE63_LOXSC</name>
<evidence type="ECO:0000313" key="2">
    <source>
        <dbReference type="EMBL" id="KAL0868710.1"/>
    </source>
</evidence>
<dbReference type="PROSITE" id="PS50878">
    <property type="entry name" value="RT_POL"/>
    <property type="match status" value="1"/>
</dbReference>
<keyword evidence="3" id="KW-1185">Reference proteome</keyword>